<evidence type="ECO:0000313" key="4">
    <source>
        <dbReference type="Proteomes" id="UP001500021"/>
    </source>
</evidence>
<dbReference type="Proteomes" id="UP001500021">
    <property type="component" value="Unassembled WGS sequence"/>
</dbReference>
<dbReference type="InterPro" id="IPR018635">
    <property type="entry name" value="UPF0319"/>
</dbReference>
<dbReference type="RefSeq" id="WP_343817849.1">
    <property type="nucleotide sequence ID" value="NZ_BAAAFA010000008.1"/>
</dbReference>
<evidence type="ECO:0000313" key="3">
    <source>
        <dbReference type="EMBL" id="GAA0820078.1"/>
    </source>
</evidence>
<proteinExistence type="inferred from homology"/>
<keyword evidence="4" id="KW-1185">Reference proteome</keyword>
<name>A0ABN1L9B1_9GAMM</name>
<organism evidence="3 4">
    <name type="scientific">Colwellia asteriadis</name>
    <dbReference type="NCBI Taxonomy" id="517723"/>
    <lineage>
        <taxon>Bacteria</taxon>
        <taxon>Pseudomonadati</taxon>
        <taxon>Pseudomonadota</taxon>
        <taxon>Gammaproteobacteria</taxon>
        <taxon>Alteromonadales</taxon>
        <taxon>Colwelliaceae</taxon>
        <taxon>Colwellia</taxon>
    </lineage>
</organism>
<comment type="similarity">
    <text evidence="1">Belongs to the UPF0319 family.</text>
</comment>
<comment type="caution">
    <text evidence="3">The sequence shown here is derived from an EMBL/GenBank/DDBJ whole genome shotgun (WGS) entry which is preliminary data.</text>
</comment>
<sequence>MPLTVSAATLTISDNLVLKSVNDKPLDVGFFSTQSQVELTSGEQAILVKYKDVFEDLDFAEDRLVESDYFIAKFTLSQQKSLLLSTPKVKNLAAAEKFSHNPELILSDENNQTLVLELLTYDDYKLAQQVNQAVKTLAQEPVSLPVTPTANTVTTAHDTPDVAAQMATVSTTNNELNRTENEVKQTFNNKVANHIETLPMLKYWWKKASDDEKQDFIRYIKTQ</sequence>
<evidence type="ECO:0000256" key="2">
    <source>
        <dbReference type="ARBA" id="ARBA00022729"/>
    </source>
</evidence>
<reference evidence="3 4" key="1">
    <citation type="journal article" date="2019" name="Int. J. Syst. Evol. Microbiol.">
        <title>The Global Catalogue of Microorganisms (GCM) 10K type strain sequencing project: providing services to taxonomists for standard genome sequencing and annotation.</title>
        <authorList>
            <consortium name="The Broad Institute Genomics Platform"/>
            <consortium name="The Broad Institute Genome Sequencing Center for Infectious Disease"/>
            <person name="Wu L."/>
            <person name="Ma J."/>
        </authorList>
    </citation>
    <scope>NUCLEOTIDE SEQUENCE [LARGE SCALE GENOMIC DNA]</scope>
    <source>
        <strain evidence="3 4">JCM 15608</strain>
    </source>
</reference>
<gene>
    <name evidence="3" type="ORF">GCM10009111_24990</name>
</gene>
<evidence type="ECO:0000256" key="1">
    <source>
        <dbReference type="ARBA" id="ARBA00008490"/>
    </source>
</evidence>
<protein>
    <recommendedName>
        <fullName evidence="5">DUF2057 domain-containing protein</fullName>
    </recommendedName>
</protein>
<accession>A0ABN1L9B1</accession>
<dbReference type="EMBL" id="BAAAFA010000008">
    <property type="protein sequence ID" value="GAA0820078.1"/>
    <property type="molecule type" value="Genomic_DNA"/>
</dbReference>
<dbReference type="PANTHER" id="PTHR38108:SF1">
    <property type="entry name" value="UPF0319 PROTEIN YCCT"/>
    <property type="match status" value="1"/>
</dbReference>
<dbReference type="PANTHER" id="PTHR38108">
    <property type="entry name" value="UPF0319 PROTEIN YCCT"/>
    <property type="match status" value="1"/>
</dbReference>
<dbReference type="Pfam" id="PF09829">
    <property type="entry name" value="DUF2057"/>
    <property type="match status" value="1"/>
</dbReference>
<evidence type="ECO:0008006" key="5">
    <source>
        <dbReference type="Google" id="ProtNLM"/>
    </source>
</evidence>
<keyword evidence="2" id="KW-0732">Signal</keyword>